<dbReference type="EMBL" id="KZ819640">
    <property type="protein sequence ID" value="PWN87291.1"/>
    <property type="molecule type" value="Genomic_DNA"/>
</dbReference>
<evidence type="ECO:0000313" key="6">
    <source>
        <dbReference type="EMBL" id="PWN87291.1"/>
    </source>
</evidence>
<evidence type="ECO:0000256" key="3">
    <source>
        <dbReference type="ARBA" id="ARBA00023027"/>
    </source>
</evidence>
<keyword evidence="2" id="KW-0560">Oxidoreductase</keyword>
<dbReference type="OrthoDB" id="3360544at2759"/>
<dbReference type="Gene3D" id="3.40.50.1970">
    <property type="match status" value="1"/>
</dbReference>
<keyword evidence="7" id="KW-1185">Reference proteome</keyword>
<dbReference type="Proteomes" id="UP000245768">
    <property type="component" value="Unassembled WGS sequence"/>
</dbReference>
<comment type="similarity">
    <text evidence="1">Belongs to the iron-containing alcohol dehydrogenase family.</text>
</comment>
<dbReference type="InterPro" id="IPR034786">
    <property type="entry name" value="MAR"/>
</dbReference>
<dbReference type="FunCoup" id="A0A316YDT3">
    <property type="interactions" value="64"/>
</dbReference>
<dbReference type="InterPro" id="IPR001670">
    <property type="entry name" value="ADH_Fe/GldA"/>
</dbReference>
<dbReference type="Pfam" id="PF00465">
    <property type="entry name" value="Fe-ADH"/>
    <property type="match status" value="1"/>
</dbReference>
<dbReference type="AlphaFoldDB" id="A0A316YDT3"/>
<keyword evidence="3" id="KW-0520">NAD</keyword>
<dbReference type="InterPro" id="IPR039697">
    <property type="entry name" value="Alcohol_dehydrogenase_Fe"/>
</dbReference>
<dbReference type="GO" id="GO:0018506">
    <property type="term" value="F:maleylacetate reductase activity"/>
    <property type="evidence" value="ECO:0007669"/>
    <property type="project" value="InterPro"/>
</dbReference>
<dbReference type="PANTHER" id="PTHR11496">
    <property type="entry name" value="ALCOHOL DEHYDROGENASE"/>
    <property type="match status" value="1"/>
</dbReference>
<proteinExistence type="inferred from homology"/>
<dbReference type="SUPFAM" id="SSF56796">
    <property type="entry name" value="Dehydroquinate synthase-like"/>
    <property type="match status" value="1"/>
</dbReference>
<dbReference type="STRING" id="215250.A0A316YDT3"/>
<dbReference type="InterPro" id="IPR056798">
    <property type="entry name" value="ADH_Fe_C"/>
</dbReference>
<gene>
    <name evidence="6" type="ORF">FA10DRAFT_281529</name>
</gene>
<protein>
    <submittedName>
        <fullName evidence="6">Iron-containing alcohol dehydrogenase</fullName>
    </submittedName>
</protein>
<dbReference type="GeneID" id="37045618"/>
<dbReference type="RefSeq" id="XP_025374489.1">
    <property type="nucleotide sequence ID" value="XM_025523702.1"/>
</dbReference>
<feature type="domain" description="Fe-containing alcohol dehydrogenase-like C-terminal" evidence="5">
    <location>
        <begin position="173"/>
        <end position="358"/>
    </location>
</feature>
<dbReference type="PANTHER" id="PTHR11496:SF102">
    <property type="entry name" value="ALCOHOL DEHYDROGENASE 4"/>
    <property type="match status" value="1"/>
</dbReference>
<name>A0A316YDT3_9BASI</name>
<feature type="domain" description="Alcohol dehydrogenase iron-type/glycerol dehydrogenase GldA" evidence="4">
    <location>
        <begin position="10"/>
        <end position="161"/>
    </location>
</feature>
<evidence type="ECO:0000256" key="2">
    <source>
        <dbReference type="ARBA" id="ARBA00023002"/>
    </source>
</evidence>
<sequence length="364" mass="38294">MQPFVYNALPARVIFGWGTSSKVADEVKRLGCSRALVLTTPQQAPSGEKVVASLGDLAVGLYTNATMHTPVEVTRDALKKAQELQADVCIAVGGGSTIGLGKALALHSPDSAKLKQIVIPTTYAGSEATPIIGQTEADVNGKPLKTTQKTLKVLPDVILYDIELTLTLPAQMTITSGLNAIAHAVEALWAPEANPITSSLAVQGIEAIGKSLPLIKKDANDRDGRSNALFGAWACGTCLGAVGMSLHHKLCHTLGGSFGMPHAETHTVILPHAVAYNTPFAEEAVDKIGRALGLAEGVSTAQGLFDLAKDNGAPYSLKELGFREEDLERAAEIAAKAPYPNPAPLEKAKLLQLLRNAYNGTRPE</sequence>
<organism evidence="6 7">
    <name type="scientific">Acaromyces ingoldii</name>
    <dbReference type="NCBI Taxonomy" id="215250"/>
    <lineage>
        <taxon>Eukaryota</taxon>
        <taxon>Fungi</taxon>
        <taxon>Dikarya</taxon>
        <taxon>Basidiomycota</taxon>
        <taxon>Ustilaginomycotina</taxon>
        <taxon>Exobasidiomycetes</taxon>
        <taxon>Exobasidiales</taxon>
        <taxon>Cryptobasidiaceae</taxon>
        <taxon>Acaromyces</taxon>
    </lineage>
</organism>
<dbReference type="CDD" id="cd08177">
    <property type="entry name" value="MAR"/>
    <property type="match status" value="1"/>
</dbReference>
<dbReference type="Gene3D" id="1.20.1090.10">
    <property type="entry name" value="Dehydroquinate synthase-like - alpha domain"/>
    <property type="match status" value="1"/>
</dbReference>
<evidence type="ECO:0000256" key="1">
    <source>
        <dbReference type="ARBA" id="ARBA00007358"/>
    </source>
</evidence>
<evidence type="ECO:0000313" key="7">
    <source>
        <dbReference type="Proteomes" id="UP000245768"/>
    </source>
</evidence>
<evidence type="ECO:0000259" key="5">
    <source>
        <dbReference type="Pfam" id="PF25137"/>
    </source>
</evidence>
<dbReference type="GO" id="GO:0004022">
    <property type="term" value="F:alcohol dehydrogenase (NAD+) activity"/>
    <property type="evidence" value="ECO:0007669"/>
    <property type="project" value="TreeGrafter"/>
</dbReference>
<dbReference type="InParanoid" id="A0A316YDT3"/>
<dbReference type="Pfam" id="PF25137">
    <property type="entry name" value="ADH_Fe_C"/>
    <property type="match status" value="1"/>
</dbReference>
<reference evidence="6 7" key="1">
    <citation type="journal article" date="2018" name="Mol. Biol. Evol.">
        <title>Broad Genomic Sampling Reveals a Smut Pathogenic Ancestry of the Fungal Clade Ustilaginomycotina.</title>
        <authorList>
            <person name="Kijpornyongpan T."/>
            <person name="Mondo S.J."/>
            <person name="Barry K."/>
            <person name="Sandor L."/>
            <person name="Lee J."/>
            <person name="Lipzen A."/>
            <person name="Pangilinan J."/>
            <person name="LaButti K."/>
            <person name="Hainaut M."/>
            <person name="Henrissat B."/>
            <person name="Grigoriev I.V."/>
            <person name="Spatafora J.W."/>
            <person name="Aime M.C."/>
        </authorList>
    </citation>
    <scope>NUCLEOTIDE SEQUENCE [LARGE SCALE GENOMIC DNA]</scope>
    <source>
        <strain evidence="6 7">MCA 4198</strain>
    </source>
</reference>
<evidence type="ECO:0000259" key="4">
    <source>
        <dbReference type="Pfam" id="PF00465"/>
    </source>
</evidence>
<dbReference type="GO" id="GO:0046872">
    <property type="term" value="F:metal ion binding"/>
    <property type="evidence" value="ECO:0007669"/>
    <property type="project" value="InterPro"/>
</dbReference>
<accession>A0A316YDT3</accession>